<dbReference type="PANTHER" id="PTHR45829:SF4">
    <property type="entry name" value="MITOCHONDRIAL CARRIER PROTEIN RIM2"/>
    <property type="match status" value="1"/>
</dbReference>
<feature type="repeat" description="Solcar" evidence="9">
    <location>
        <begin position="9"/>
        <end position="105"/>
    </location>
</feature>
<comment type="similarity">
    <text evidence="10">Belongs to the mitochondrial carrier (TC 2.A.29) family.</text>
</comment>
<dbReference type="InterPro" id="IPR018108">
    <property type="entry name" value="MCP_transmembrane"/>
</dbReference>
<keyword evidence="2 10" id="KW-0813">Transport</keyword>
<gene>
    <name evidence="11" type="ORF">BDN71DRAFT_1483267</name>
</gene>
<evidence type="ECO:0000256" key="7">
    <source>
        <dbReference type="ARBA" id="ARBA00023128"/>
    </source>
</evidence>
<evidence type="ECO:0000313" key="11">
    <source>
        <dbReference type="EMBL" id="KAF9493949.1"/>
    </source>
</evidence>
<keyword evidence="5" id="KW-0999">Mitochondrion inner membrane</keyword>
<dbReference type="Pfam" id="PF00153">
    <property type="entry name" value="Mito_carr"/>
    <property type="match status" value="3"/>
</dbReference>
<dbReference type="InterPro" id="IPR002067">
    <property type="entry name" value="MCP"/>
</dbReference>
<dbReference type="PRINTS" id="PR00926">
    <property type="entry name" value="MITOCARRIER"/>
</dbReference>
<dbReference type="SUPFAM" id="SSF103506">
    <property type="entry name" value="Mitochondrial carrier"/>
    <property type="match status" value="1"/>
</dbReference>
<keyword evidence="6" id="KW-1133">Transmembrane helix</keyword>
<evidence type="ECO:0000256" key="8">
    <source>
        <dbReference type="ARBA" id="ARBA00023136"/>
    </source>
</evidence>
<evidence type="ECO:0000256" key="6">
    <source>
        <dbReference type="ARBA" id="ARBA00022989"/>
    </source>
</evidence>
<reference evidence="11" key="1">
    <citation type="submission" date="2020-11" db="EMBL/GenBank/DDBJ databases">
        <authorList>
            <consortium name="DOE Joint Genome Institute"/>
            <person name="Ahrendt S."/>
            <person name="Riley R."/>
            <person name="Andreopoulos W."/>
            <person name="Labutti K."/>
            <person name="Pangilinan J."/>
            <person name="Ruiz-Duenas F.J."/>
            <person name="Barrasa J.M."/>
            <person name="Sanchez-Garcia M."/>
            <person name="Camarero S."/>
            <person name="Miyauchi S."/>
            <person name="Serrano A."/>
            <person name="Linde D."/>
            <person name="Babiker R."/>
            <person name="Drula E."/>
            <person name="Ayuso-Fernandez I."/>
            <person name="Pacheco R."/>
            <person name="Padilla G."/>
            <person name="Ferreira P."/>
            <person name="Barriuso J."/>
            <person name="Kellner H."/>
            <person name="Castanera R."/>
            <person name="Alfaro M."/>
            <person name="Ramirez L."/>
            <person name="Pisabarro A.G."/>
            <person name="Kuo A."/>
            <person name="Tritt A."/>
            <person name="Lipzen A."/>
            <person name="He G."/>
            <person name="Yan M."/>
            <person name="Ng V."/>
            <person name="Cullen D."/>
            <person name="Martin F."/>
            <person name="Rosso M.-N."/>
            <person name="Henrissat B."/>
            <person name="Hibbett D."/>
            <person name="Martinez A.T."/>
            <person name="Grigoriev I.V."/>
        </authorList>
    </citation>
    <scope>NUCLEOTIDE SEQUENCE</scope>
    <source>
        <strain evidence="11">ATCC 90797</strain>
    </source>
</reference>
<evidence type="ECO:0000256" key="2">
    <source>
        <dbReference type="ARBA" id="ARBA00022448"/>
    </source>
</evidence>
<evidence type="ECO:0000256" key="4">
    <source>
        <dbReference type="ARBA" id="ARBA00022737"/>
    </source>
</evidence>
<dbReference type="PANTHER" id="PTHR45829">
    <property type="entry name" value="MITOCHONDRIAL CARRIER PROTEIN RIM2"/>
    <property type="match status" value="1"/>
</dbReference>
<keyword evidence="8 9" id="KW-0472">Membrane</keyword>
<evidence type="ECO:0000256" key="3">
    <source>
        <dbReference type="ARBA" id="ARBA00022692"/>
    </source>
</evidence>
<comment type="caution">
    <text evidence="11">The sequence shown here is derived from an EMBL/GenBank/DDBJ whole genome shotgun (WGS) entry which is preliminary data.</text>
</comment>
<keyword evidence="7" id="KW-0496">Mitochondrion</keyword>
<dbReference type="AlphaFoldDB" id="A0A9P5ZX46"/>
<evidence type="ECO:0000256" key="5">
    <source>
        <dbReference type="ARBA" id="ARBA00022792"/>
    </source>
</evidence>
<keyword evidence="12" id="KW-1185">Reference proteome</keyword>
<keyword evidence="4" id="KW-0677">Repeat</keyword>
<sequence>MSAALKTNPPPWAHLLAGATSRLVTSLLTSPLDILRTQLQSGQYRLSSNHANLASPHRSQTLFLVSSIYHHEGWRGFFHGLTPSLLGVVPATAIKFYVYGNCKRLTVAAGIATATATNPIWLVKTRMQIIALQPPGGQHSPRHYNSALGCVQQILRQEGLSASYLGTVETMVHLVVYEEFKQFYQQALAGVDPRDGMAWHALIGIGGAAGSAKLVAGLITYPHEVLRTRLRQAPLKDGTKKYVGLLQCFRLIRAEEGFVALYSGLTPHLICSIPSALITLSIYESVLKLVGHNHKS</sequence>
<feature type="repeat" description="Solcar" evidence="9">
    <location>
        <begin position="200"/>
        <end position="289"/>
    </location>
</feature>
<dbReference type="GO" id="GO:0005743">
    <property type="term" value="C:mitochondrial inner membrane"/>
    <property type="evidence" value="ECO:0007669"/>
    <property type="project" value="UniProtKB-SubCell"/>
</dbReference>
<dbReference type="PROSITE" id="PS50920">
    <property type="entry name" value="SOLCAR"/>
    <property type="match status" value="3"/>
</dbReference>
<dbReference type="GO" id="GO:0015218">
    <property type="term" value="F:pyrimidine nucleotide transmembrane transporter activity"/>
    <property type="evidence" value="ECO:0007669"/>
    <property type="project" value="InterPro"/>
</dbReference>
<dbReference type="Proteomes" id="UP000807025">
    <property type="component" value="Unassembled WGS sequence"/>
</dbReference>
<accession>A0A9P5ZX46</accession>
<dbReference type="GO" id="GO:1990519">
    <property type="term" value="P:pyrimidine nucleotide import into mitochondrion"/>
    <property type="evidence" value="ECO:0007669"/>
    <property type="project" value="TreeGrafter"/>
</dbReference>
<comment type="subcellular location">
    <subcellularLocation>
        <location evidence="1">Mitochondrion inner membrane</location>
        <topology evidence="1">Multi-pass membrane protein</topology>
    </subcellularLocation>
</comment>
<protein>
    <submittedName>
        <fullName evidence="11">Mitochondrial carrier</fullName>
    </submittedName>
</protein>
<keyword evidence="3 9" id="KW-0812">Transmembrane</keyword>
<feature type="repeat" description="Solcar" evidence="9">
    <location>
        <begin position="107"/>
        <end position="191"/>
    </location>
</feature>
<dbReference type="InterPro" id="IPR049562">
    <property type="entry name" value="SLC25A33/36-like"/>
</dbReference>
<evidence type="ECO:0000313" key="12">
    <source>
        <dbReference type="Proteomes" id="UP000807025"/>
    </source>
</evidence>
<evidence type="ECO:0000256" key="9">
    <source>
        <dbReference type="PROSITE-ProRule" id="PRU00282"/>
    </source>
</evidence>
<evidence type="ECO:0000256" key="1">
    <source>
        <dbReference type="ARBA" id="ARBA00004448"/>
    </source>
</evidence>
<organism evidence="11 12">
    <name type="scientific">Pleurotus eryngii</name>
    <name type="common">Boletus of the steppes</name>
    <dbReference type="NCBI Taxonomy" id="5323"/>
    <lineage>
        <taxon>Eukaryota</taxon>
        <taxon>Fungi</taxon>
        <taxon>Dikarya</taxon>
        <taxon>Basidiomycota</taxon>
        <taxon>Agaricomycotina</taxon>
        <taxon>Agaricomycetes</taxon>
        <taxon>Agaricomycetidae</taxon>
        <taxon>Agaricales</taxon>
        <taxon>Pleurotineae</taxon>
        <taxon>Pleurotaceae</taxon>
        <taxon>Pleurotus</taxon>
    </lineage>
</organism>
<dbReference type="EMBL" id="MU154579">
    <property type="protein sequence ID" value="KAF9493949.1"/>
    <property type="molecule type" value="Genomic_DNA"/>
</dbReference>
<proteinExistence type="inferred from homology"/>
<dbReference type="Gene3D" id="1.50.40.10">
    <property type="entry name" value="Mitochondrial carrier domain"/>
    <property type="match status" value="1"/>
</dbReference>
<name>A0A9P5ZX46_PLEER</name>
<dbReference type="OrthoDB" id="269120at2759"/>
<evidence type="ECO:0000256" key="10">
    <source>
        <dbReference type="RuleBase" id="RU000488"/>
    </source>
</evidence>
<dbReference type="InterPro" id="IPR023395">
    <property type="entry name" value="MCP_dom_sf"/>
</dbReference>